<keyword evidence="1" id="KW-0732">Signal</keyword>
<keyword evidence="3" id="KW-1185">Reference proteome</keyword>
<name>A0ABZ3J933_SPOA4</name>
<gene>
    <name evidence="2" type="ORF">SPACI_046880</name>
</gene>
<sequence>MRAAILLSLLLCFLISGCGENTKPPENKPAQNSQQAAAVQENQQQLKPFEIIYTVTTKRFDKGTNLYVLVQPDDYNTDNAQEDLQAIIDKLVKEKGSKTSVDFFDSKQALEIYYQKWVKGKRNPSQDEDKILAEHYVAGFSGDLSAGMYKNTLTYFPRKSANATEYNPK</sequence>
<accession>A0ABZ3J933</accession>
<dbReference type="Proteomes" id="UP000216052">
    <property type="component" value="Chromosome"/>
</dbReference>
<organism evidence="2 3">
    <name type="scientific">Sporomusa acidovorans (strain ATCC 49682 / DSM 3132 / Mol)</name>
    <dbReference type="NCBI Taxonomy" id="1123286"/>
    <lineage>
        <taxon>Bacteria</taxon>
        <taxon>Bacillati</taxon>
        <taxon>Bacillota</taxon>
        <taxon>Negativicutes</taxon>
        <taxon>Selenomonadales</taxon>
        <taxon>Sporomusaceae</taxon>
        <taxon>Sporomusa</taxon>
    </lineage>
</organism>
<evidence type="ECO:0000256" key="1">
    <source>
        <dbReference type="SAM" id="SignalP"/>
    </source>
</evidence>
<feature type="chain" id="PRO_5045742444" evidence="1">
    <location>
        <begin position="19"/>
        <end position="169"/>
    </location>
</feature>
<dbReference type="EMBL" id="CP155571">
    <property type="protein sequence ID" value="XFO74578.1"/>
    <property type="molecule type" value="Genomic_DNA"/>
</dbReference>
<protein>
    <submittedName>
        <fullName evidence="2">Uncharacterized protein</fullName>
    </submittedName>
</protein>
<evidence type="ECO:0000313" key="3">
    <source>
        <dbReference type="Proteomes" id="UP000216052"/>
    </source>
</evidence>
<proteinExistence type="predicted"/>
<dbReference type="RefSeq" id="WP_093793320.1">
    <property type="nucleotide sequence ID" value="NZ_CP155571.1"/>
</dbReference>
<dbReference type="PROSITE" id="PS51257">
    <property type="entry name" value="PROKAR_LIPOPROTEIN"/>
    <property type="match status" value="1"/>
</dbReference>
<feature type="signal peptide" evidence="1">
    <location>
        <begin position="1"/>
        <end position="18"/>
    </location>
</feature>
<evidence type="ECO:0000313" key="2">
    <source>
        <dbReference type="EMBL" id="XFO74578.1"/>
    </source>
</evidence>
<reference evidence="2" key="1">
    <citation type="submission" date="2024-05" db="EMBL/GenBank/DDBJ databases">
        <title>Isolation and characterization of Sporomusa carbonis sp. nov., a carboxydotrophic hydrogenogen in the genus of Sporomusa isolated from a charcoal burning pile.</title>
        <authorList>
            <person name="Boeer T."/>
            <person name="Rosenbaum F."/>
            <person name="Eysell L."/>
            <person name="Mueller V."/>
            <person name="Daniel R."/>
            <person name="Poehlein A."/>
        </authorList>
    </citation>
    <scope>NUCLEOTIDE SEQUENCE [LARGE SCALE GENOMIC DNA]</scope>
    <source>
        <strain evidence="2">DSM 3132</strain>
    </source>
</reference>